<accession>G4WVL1</accession>
<protein>
    <submittedName>
        <fullName evidence="1">Acetyl-CoA carboxylase biotin carboxylase subunit protein</fullName>
    </submittedName>
</protein>
<dbReference type="Gene3D" id="1.10.10.60">
    <property type="entry name" value="Homeodomain-like"/>
    <property type="match status" value="1"/>
</dbReference>
<name>G4WVL1_9BACT</name>
<dbReference type="AlphaFoldDB" id="G4WVL1"/>
<reference evidence="1" key="2">
    <citation type="journal article" date="2011" name="J. Bacteriol.">
        <title>Long-chain N-acyl amino acid synthases are linked to the putative PEP-CTERM/exosortase protein-sorting system in Gram-negative bacteria.</title>
        <authorList>
            <person name="Craig J.W."/>
            <person name="Cherry M.A."/>
            <person name="Brady S.F."/>
        </authorList>
    </citation>
    <scope>NUCLEOTIDE SEQUENCE</scope>
</reference>
<dbReference type="EMBL" id="JF429410">
    <property type="protein sequence ID" value="AEQ20463.1"/>
    <property type="molecule type" value="Genomic_DNA"/>
</dbReference>
<reference evidence="1" key="1">
    <citation type="journal article" date="2004" name="Appl. Environ. Microbiol.">
        <title>Long-chain N-acyltyrosine synthases from environmental DNA.</title>
        <authorList>
            <person name="Brady S.F."/>
            <person name="Chao C.J."/>
            <person name="Clardy J."/>
        </authorList>
    </citation>
    <scope>NUCLEOTIDE SEQUENCE</scope>
</reference>
<dbReference type="Pfam" id="PF13384">
    <property type="entry name" value="HTH_23"/>
    <property type="match status" value="1"/>
</dbReference>
<evidence type="ECO:0000313" key="1">
    <source>
        <dbReference type="EMBL" id="AEQ20463.1"/>
    </source>
</evidence>
<sequence length="108" mass="12093">MDLVIKLDHTQDYQPEMGAAFTVEFEKARHLSGDDARNLEASLARDQQDNHVWVWKDAEMGISERIQKLHAEAPDLNQSQLAEELGCNRSTVCRVLKNATIDAAGGMQ</sequence>
<proteinExistence type="predicted"/>
<organism evidence="1">
    <name type="scientific">uncultured bacterium CSL132</name>
    <dbReference type="NCBI Taxonomy" id="1091568"/>
    <lineage>
        <taxon>Bacteria</taxon>
        <taxon>environmental samples</taxon>
    </lineage>
</organism>